<proteinExistence type="predicted"/>
<feature type="compositionally biased region" description="Acidic residues" evidence="9">
    <location>
        <begin position="693"/>
        <end position="703"/>
    </location>
</feature>
<evidence type="ECO:0000256" key="9">
    <source>
        <dbReference type="SAM" id="MobiDB-lite"/>
    </source>
</evidence>
<evidence type="ECO:0000256" key="6">
    <source>
        <dbReference type="ARBA" id="ARBA00023268"/>
    </source>
</evidence>
<protein>
    <submittedName>
        <fullName evidence="13">Membrane peptidoglycan carboxypeptidase</fullName>
    </submittedName>
</protein>
<comment type="catalytic activity">
    <reaction evidence="7">
        <text>Preferential cleavage: (Ac)2-L-Lys-D-Ala-|-D-Ala. Also transpeptidation of peptidyl-alanyl moieties that are N-acyl substituents of D-alanine.</text>
        <dbReference type="EC" id="3.4.16.4"/>
    </reaction>
</comment>
<evidence type="ECO:0000313" key="14">
    <source>
        <dbReference type="Proteomes" id="UP000546642"/>
    </source>
</evidence>
<evidence type="ECO:0000256" key="3">
    <source>
        <dbReference type="ARBA" id="ARBA00022676"/>
    </source>
</evidence>
<feature type="region of interest" description="Disordered" evidence="9">
    <location>
        <begin position="570"/>
        <end position="591"/>
    </location>
</feature>
<dbReference type="PANTHER" id="PTHR32282">
    <property type="entry name" value="BINDING PROTEIN TRANSPEPTIDASE, PUTATIVE-RELATED"/>
    <property type="match status" value="1"/>
</dbReference>
<dbReference type="EMBL" id="JACHDS010000001">
    <property type="protein sequence ID" value="MBB6174454.1"/>
    <property type="molecule type" value="Genomic_DNA"/>
</dbReference>
<dbReference type="InterPro" id="IPR001264">
    <property type="entry name" value="Glyco_trans_51"/>
</dbReference>
<dbReference type="RefSeq" id="WP_343070667.1">
    <property type="nucleotide sequence ID" value="NZ_JACHDS010000001.1"/>
</dbReference>
<dbReference type="InterPro" id="IPR001460">
    <property type="entry name" value="PCN-bd_Tpept"/>
</dbReference>
<dbReference type="Gene3D" id="1.10.3810.10">
    <property type="entry name" value="Biosynthetic peptidoglycan transglycosylase-like"/>
    <property type="match status" value="1"/>
</dbReference>
<dbReference type="Proteomes" id="UP000546642">
    <property type="component" value="Unassembled WGS sequence"/>
</dbReference>
<evidence type="ECO:0000313" key="13">
    <source>
        <dbReference type="EMBL" id="MBB6174454.1"/>
    </source>
</evidence>
<dbReference type="GO" id="GO:0008955">
    <property type="term" value="F:peptidoglycan glycosyltransferase activity"/>
    <property type="evidence" value="ECO:0007669"/>
    <property type="project" value="UniProtKB-EC"/>
</dbReference>
<keyword evidence="4" id="KW-0808">Transferase</keyword>
<dbReference type="InterPro" id="IPR012338">
    <property type="entry name" value="Beta-lactam/transpept-like"/>
</dbReference>
<dbReference type="Pfam" id="PF00905">
    <property type="entry name" value="Transpeptidase"/>
    <property type="match status" value="1"/>
</dbReference>
<evidence type="ECO:0000259" key="12">
    <source>
        <dbReference type="Pfam" id="PF00912"/>
    </source>
</evidence>
<keyword evidence="5" id="KW-0378">Hydrolase</keyword>
<keyword evidence="10" id="KW-0812">Transmembrane</keyword>
<dbReference type="GO" id="GO:0009002">
    <property type="term" value="F:serine-type D-Ala-D-Ala carboxypeptidase activity"/>
    <property type="evidence" value="ECO:0007669"/>
    <property type="project" value="UniProtKB-EC"/>
</dbReference>
<dbReference type="GO" id="GO:0009252">
    <property type="term" value="P:peptidoglycan biosynthetic process"/>
    <property type="evidence" value="ECO:0007669"/>
    <property type="project" value="TreeGrafter"/>
</dbReference>
<keyword evidence="3" id="KW-0328">Glycosyltransferase</keyword>
<evidence type="ECO:0000256" key="5">
    <source>
        <dbReference type="ARBA" id="ARBA00022801"/>
    </source>
</evidence>
<evidence type="ECO:0000256" key="2">
    <source>
        <dbReference type="ARBA" id="ARBA00022670"/>
    </source>
</evidence>
<sequence length="771" mass="80347">MSTDKRRSADRRRRASRDGSDGRGGVKRFLSRAAKTLLVTGALGFVAGVAGLAIAYAYTPDLDDLDPQGDAAFAATSITYADGSEAATTGEVNRFRVSRDEIPDTVVNGVLGAEQRDFYEQPGISISGTMRAVLSGGQAGGGSGITQQMARNYYDGLSQERSYVRKVKEILISLKVSRQMSADDILTQYLNTIYFGRNAYGVQAAAQAYFGKNVEDLDAAEGAFIGALIQQPGNFSNPPAGSEMEKILRERWGYAVKGEVEMHKEHPDRGLSQSEADALEFPETVPWDETGQAGNADPEKGYIRTAVVKELKERYDLTDQQIATKGYEVTTSLDKDLMKAADSAFDETLPDMPETTNMGLAAVEPESGEIKAFHGGDDPANDPDNSLYQRAQAGSAFKPYVLATALDQGIGLKSTFDGNSPQNFPGLTAPVRNDSNRSWGTVDLVKATAKSVNTAYVQLAIDTTPQAVVDTAEASGIAKEQFETADLGPNIALGTYQVTALDQAAGYATFANGGVHIPQHMVTEVKDPATGQRLHPDDQGRLDSGKRAFSEAAAADATYAMTQVVENGGGDKAALPDGRPVAGKTGTSNDAKSAWFVGYTPQLSVAVGLSRTDGQRLVIPGVSDVYGGTTSARIWRNFMAKAMEGQPVKDFPAPAWTGSTRNDAPVTSPSPEPESSPSDKPEPTPTPSTEPDPTPDPDLDPTPDPEPTCLPFDPRCHTGGGGGGSGGGDTGGGGSGGSGDGGSGGGGSGGSGGEGGGNGGGGGLLDGLAIR</sequence>
<evidence type="ECO:0000259" key="11">
    <source>
        <dbReference type="Pfam" id="PF00905"/>
    </source>
</evidence>
<evidence type="ECO:0000256" key="10">
    <source>
        <dbReference type="SAM" id="Phobius"/>
    </source>
</evidence>
<feature type="region of interest" description="Disordered" evidence="9">
    <location>
        <begin position="1"/>
        <end position="24"/>
    </location>
</feature>
<dbReference type="SUPFAM" id="SSF53955">
    <property type="entry name" value="Lysozyme-like"/>
    <property type="match status" value="1"/>
</dbReference>
<dbReference type="Pfam" id="PF00912">
    <property type="entry name" value="Transgly"/>
    <property type="match status" value="1"/>
</dbReference>
<dbReference type="InterPro" id="IPR023346">
    <property type="entry name" value="Lysozyme-like_dom_sf"/>
</dbReference>
<keyword evidence="6" id="KW-0511">Multifunctional enzyme</keyword>
<comment type="caution">
    <text evidence="13">The sequence shown here is derived from an EMBL/GenBank/DDBJ whole genome shotgun (WGS) entry which is preliminary data.</text>
</comment>
<keyword evidence="10" id="KW-0472">Membrane</keyword>
<comment type="catalytic activity">
    <reaction evidence="8">
        <text>[GlcNAc-(1-&gt;4)-Mur2Ac(oyl-L-Ala-gamma-D-Glu-L-Lys-D-Ala-D-Ala)](n)-di-trans,octa-cis-undecaprenyl diphosphate + beta-D-GlcNAc-(1-&gt;4)-Mur2Ac(oyl-L-Ala-gamma-D-Glu-L-Lys-D-Ala-D-Ala)-di-trans,octa-cis-undecaprenyl diphosphate = [GlcNAc-(1-&gt;4)-Mur2Ac(oyl-L-Ala-gamma-D-Glu-L-Lys-D-Ala-D-Ala)](n+1)-di-trans,octa-cis-undecaprenyl diphosphate + di-trans,octa-cis-undecaprenyl diphosphate + H(+)</text>
        <dbReference type="Rhea" id="RHEA:23708"/>
        <dbReference type="Rhea" id="RHEA-COMP:9602"/>
        <dbReference type="Rhea" id="RHEA-COMP:9603"/>
        <dbReference type="ChEBI" id="CHEBI:15378"/>
        <dbReference type="ChEBI" id="CHEBI:58405"/>
        <dbReference type="ChEBI" id="CHEBI:60033"/>
        <dbReference type="ChEBI" id="CHEBI:78435"/>
        <dbReference type="EC" id="2.4.99.28"/>
    </reaction>
</comment>
<dbReference type="GO" id="GO:0008658">
    <property type="term" value="F:penicillin binding"/>
    <property type="evidence" value="ECO:0007669"/>
    <property type="project" value="InterPro"/>
</dbReference>
<feature type="compositionally biased region" description="Gly residues" evidence="9">
    <location>
        <begin position="718"/>
        <end position="765"/>
    </location>
</feature>
<organism evidence="13 14">
    <name type="scientific">Nocardiopsis mwathae</name>
    <dbReference type="NCBI Taxonomy" id="1472723"/>
    <lineage>
        <taxon>Bacteria</taxon>
        <taxon>Bacillati</taxon>
        <taxon>Actinomycetota</taxon>
        <taxon>Actinomycetes</taxon>
        <taxon>Streptosporangiales</taxon>
        <taxon>Nocardiopsidaceae</taxon>
        <taxon>Nocardiopsis</taxon>
    </lineage>
</organism>
<dbReference type="GO" id="GO:0030288">
    <property type="term" value="C:outer membrane-bounded periplasmic space"/>
    <property type="evidence" value="ECO:0007669"/>
    <property type="project" value="TreeGrafter"/>
</dbReference>
<dbReference type="InterPro" id="IPR050396">
    <property type="entry name" value="Glycosyltr_51/Transpeptidase"/>
</dbReference>
<feature type="domain" description="Glycosyl transferase family 51" evidence="12">
    <location>
        <begin position="86"/>
        <end position="237"/>
    </location>
</feature>
<dbReference type="Gene3D" id="3.40.710.10">
    <property type="entry name" value="DD-peptidase/beta-lactamase superfamily"/>
    <property type="match status" value="1"/>
</dbReference>
<feature type="domain" description="Penicillin-binding protein transpeptidase" evidence="11">
    <location>
        <begin position="361"/>
        <end position="639"/>
    </location>
</feature>
<evidence type="ECO:0000256" key="4">
    <source>
        <dbReference type="ARBA" id="ARBA00022679"/>
    </source>
</evidence>
<dbReference type="AlphaFoldDB" id="A0A7X0D8W9"/>
<reference evidence="13 14" key="1">
    <citation type="submission" date="2020-08" db="EMBL/GenBank/DDBJ databases">
        <title>Sequencing the genomes of 1000 actinobacteria strains.</title>
        <authorList>
            <person name="Klenk H.-P."/>
        </authorList>
    </citation>
    <scope>NUCLEOTIDE SEQUENCE [LARGE SCALE GENOMIC DNA]</scope>
    <source>
        <strain evidence="13 14">DSM 46659</strain>
    </source>
</reference>
<name>A0A7X0D8W9_9ACTN</name>
<dbReference type="PANTHER" id="PTHR32282:SF34">
    <property type="entry name" value="PENICILLIN-BINDING PROTEIN 1A"/>
    <property type="match status" value="1"/>
</dbReference>
<dbReference type="GO" id="GO:0006508">
    <property type="term" value="P:proteolysis"/>
    <property type="evidence" value="ECO:0007669"/>
    <property type="project" value="UniProtKB-KW"/>
</dbReference>
<evidence type="ECO:0000256" key="7">
    <source>
        <dbReference type="ARBA" id="ARBA00034000"/>
    </source>
</evidence>
<gene>
    <name evidence="13" type="ORF">HNR23_004514</name>
</gene>
<evidence type="ECO:0000256" key="1">
    <source>
        <dbReference type="ARBA" id="ARBA00022645"/>
    </source>
</evidence>
<feature type="compositionally biased region" description="Pro residues" evidence="9">
    <location>
        <begin position="683"/>
        <end position="692"/>
    </location>
</feature>
<keyword evidence="2" id="KW-0645">Protease</keyword>
<dbReference type="SUPFAM" id="SSF56601">
    <property type="entry name" value="beta-lactamase/transpeptidase-like"/>
    <property type="match status" value="1"/>
</dbReference>
<feature type="region of interest" description="Disordered" evidence="9">
    <location>
        <begin position="648"/>
        <end position="771"/>
    </location>
</feature>
<feature type="transmembrane region" description="Helical" evidence="10">
    <location>
        <begin position="37"/>
        <end position="58"/>
    </location>
</feature>
<keyword evidence="1 13" id="KW-0121">Carboxypeptidase</keyword>
<evidence type="ECO:0000256" key="8">
    <source>
        <dbReference type="ARBA" id="ARBA00049902"/>
    </source>
</evidence>
<keyword evidence="10" id="KW-1133">Transmembrane helix</keyword>
<keyword evidence="14" id="KW-1185">Reference proteome</keyword>
<dbReference type="InterPro" id="IPR036950">
    <property type="entry name" value="PBP_transglycosylase"/>
</dbReference>
<accession>A0A7X0D8W9</accession>